<evidence type="ECO:0000256" key="1">
    <source>
        <dbReference type="SAM" id="MobiDB-lite"/>
    </source>
</evidence>
<evidence type="ECO:0000313" key="4">
    <source>
        <dbReference type="Proteomes" id="UP000314987"/>
    </source>
</evidence>
<dbReference type="InterPro" id="IPR031667">
    <property type="entry name" value="RDD1"/>
</dbReference>
<dbReference type="Pfam" id="PF15828">
    <property type="entry name" value="RDD1"/>
    <property type="match status" value="1"/>
</dbReference>
<name>A0A4X2KUB6_VOMUR</name>
<dbReference type="OrthoDB" id="8904409at2759"/>
<proteinExistence type="predicted"/>
<dbReference type="Ensembl" id="ENSVURT00010025182.1">
    <property type="protein sequence ID" value="ENSVURP00010022124.1"/>
    <property type="gene ID" value="ENSVURG00010016959.1"/>
</dbReference>
<organism evidence="2 4">
    <name type="scientific">Vombatus ursinus</name>
    <name type="common">Common wombat</name>
    <dbReference type="NCBI Taxonomy" id="29139"/>
    <lineage>
        <taxon>Eukaryota</taxon>
        <taxon>Metazoa</taxon>
        <taxon>Chordata</taxon>
        <taxon>Craniata</taxon>
        <taxon>Vertebrata</taxon>
        <taxon>Euteleostomi</taxon>
        <taxon>Mammalia</taxon>
        <taxon>Metatheria</taxon>
        <taxon>Diprotodontia</taxon>
        <taxon>Vombatidae</taxon>
        <taxon>Vombatus</taxon>
    </lineage>
</organism>
<feature type="compositionally biased region" description="Acidic residues" evidence="1">
    <location>
        <begin position="38"/>
        <end position="48"/>
    </location>
</feature>
<dbReference type="GeneTree" id="ENSGT00390000004585"/>
<accession>A0A4X2KUB6</accession>
<reference evidence="2" key="2">
    <citation type="submission" date="2025-05" db="UniProtKB">
        <authorList>
            <consortium name="Ensembl"/>
        </authorList>
    </citation>
    <scope>IDENTIFICATION</scope>
</reference>
<feature type="region of interest" description="Disordered" evidence="1">
    <location>
        <begin position="24"/>
        <end position="70"/>
    </location>
</feature>
<dbReference type="RefSeq" id="XP_027726464.1">
    <property type="nucleotide sequence ID" value="XM_027870663.1"/>
</dbReference>
<dbReference type="GeneID" id="114049387"/>
<evidence type="ECO:0000313" key="3">
    <source>
        <dbReference type="Ensembl" id="ENSVURP00010022124.1"/>
    </source>
</evidence>
<dbReference type="OMA" id="EHLECGD"/>
<sequence>MTVGARLRGKVEGRYLRRFPRRQQEEEEVYILQHPQLEEEEEGEETEGQELPLQRPGPQGKAREEKAPHSKKVHFAFLPASYEPLEEQTAGEKPKKKYRKKLKKYGKNVGKVITKGCRYFVIGLQELATAYSSPFTASATVLSLVR</sequence>
<dbReference type="PANTHER" id="PTHR14680:SF1">
    <property type="entry name" value="REQUIRED FOR DRUG-INDUCED DEATH PROTEIN 1"/>
    <property type="match status" value="1"/>
</dbReference>
<dbReference type="PANTHER" id="PTHR14680">
    <property type="entry name" value="SI:DKEY-126G1.9-RELATED"/>
    <property type="match status" value="1"/>
</dbReference>
<protein>
    <submittedName>
        <fullName evidence="2">Uncharacterized protein</fullName>
    </submittedName>
</protein>
<keyword evidence="4" id="KW-1185">Reference proteome</keyword>
<gene>
    <name evidence="2" type="primary">LOC114049387</name>
    <name evidence="3" type="synonym">LOC114049385</name>
</gene>
<reference evidence="4" key="1">
    <citation type="submission" date="2018-12" db="EMBL/GenBank/DDBJ databases">
        <authorList>
            <person name="Yazar S."/>
        </authorList>
    </citation>
    <scope>NUCLEOTIDE SEQUENCE [LARGE SCALE GENOMIC DNA]</scope>
</reference>
<dbReference type="Ensembl" id="ENSVURT00010014692.1">
    <property type="protein sequence ID" value="ENSVURP00010012910.1"/>
    <property type="gene ID" value="ENSVURG00010009943.1"/>
</dbReference>
<evidence type="ECO:0000313" key="2">
    <source>
        <dbReference type="Ensembl" id="ENSVURP00010012910.1"/>
    </source>
</evidence>
<dbReference type="AlphaFoldDB" id="A0A4X2KUB6"/>
<dbReference type="Proteomes" id="UP000314987">
    <property type="component" value="Unassembled WGS sequence"/>
</dbReference>